<evidence type="ECO:0000313" key="1">
    <source>
        <dbReference type="EMBL" id="GAK61603.1"/>
    </source>
</evidence>
<dbReference type="EMBL" id="DF820480">
    <property type="protein sequence ID" value="GAK61603.1"/>
    <property type="molecule type" value="Genomic_DNA"/>
</dbReference>
<evidence type="ECO:0000313" key="2">
    <source>
        <dbReference type="Proteomes" id="UP000030661"/>
    </source>
</evidence>
<dbReference type="HOGENOM" id="CLU_2244632_0_0_0"/>
<reference evidence="1 2" key="1">
    <citation type="journal article" date="2015" name="PeerJ">
        <title>First genomic representation of candidate bacterial phylum KSB3 points to enhanced environmental sensing as a trigger of wastewater bulking.</title>
        <authorList>
            <person name="Sekiguchi Y."/>
            <person name="Ohashi A."/>
            <person name="Parks D.H."/>
            <person name="Yamauchi T."/>
            <person name="Tyson G.W."/>
            <person name="Hugenholtz P."/>
        </authorList>
    </citation>
    <scope>NUCLEOTIDE SEQUENCE [LARGE SCALE GENOMIC DNA]</scope>
</reference>
<dbReference type="AlphaFoldDB" id="A0A081CAJ8"/>
<dbReference type="Proteomes" id="UP000030661">
    <property type="component" value="Unassembled WGS sequence"/>
</dbReference>
<protein>
    <submittedName>
        <fullName evidence="1">Uncharacterized protein</fullName>
    </submittedName>
</protein>
<sequence>MEMSSEIFMPLINVKKIDIIGNTVCSQRFSVVSDVFRNAEAFTTSQIRYFSDSDKKALPGVCQVRLSYYGKPIRYVLIRQDAIISHHFQKLSASVQSTSGVGFV</sequence>
<gene>
    <name evidence="1" type="ORF">U27_01504</name>
</gene>
<keyword evidence="2" id="KW-1185">Reference proteome</keyword>
<accession>A0A081CAJ8</accession>
<proteinExistence type="predicted"/>
<name>A0A081CAJ8_VECG1</name>
<organism evidence="1 2">
    <name type="scientific">Vecturithrix granuli</name>
    <dbReference type="NCBI Taxonomy" id="1499967"/>
    <lineage>
        <taxon>Bacteria</taxon>
        <taxon>Candidatus Moduliflexota</taxon>
        <taxon>Candidatus Vecturitrichia</taxon>
        <taxon>Candidatus Vecturitrichales</taxon>
        <taxon>Candidatus Vecturitrichaceae</taxon>
        <taxon>Candidatus Vecturithrix</taxon>
    </lineage>
</organism>